<dbReference type="AlphaFoldDB" id="A0A0J5IPJ6"/>
<keyword evidence="3" id="KW-1185">Reference proteome</keyword>
<evidence type="ECO:0000259" key="1">
    <source>
        <dbReference type="Pfam" id="PF08804"/>
    </source>
</evidence>
<comment type="caution">
    <text evidence="2">The sequence shown here is derived from an EMBL/GenBank/DDBJ whole genome shotgun (WGS) entry which is preliminary data.</text>
</comment>
<gene>
    <name evidence="2" type="ORF">AB204_10585</name>
</gene>
<dbReference type="STRING" id="880157.AB204_10585"/>
<dbReference type="InterPro" id="IPR012339">
    <property type="entry name" value="Phage_T4_Gp32_ssDNA-bd"/>
</dbReference>
<dbReference type="GO" id="GO:0003697">
    <property type="term" value="F:single-stranded DNA binding"/>
    <property type="evidence" value="ECO:0007669"/>
    <property type="project" value="InterPro"/>
</dbReference>
<dbReference type="Pfam" id="PF08804">
    <property type="entry name" value="gp32"/>
    <property type="match status" value="1"/>
</dbReference>
<evidence type="ECO:0000313" key="3">
    <source>
        <dbReference type="Proteomes" id="UP000036277"/>
    </source>
</evidence>
<dbReference type="InterPro" id="IPR044947">
    <property type="entry name" value="Phage_T4_Gp32_ssDNA-bd_sf"/>
</dbReference>
<dbReference type="OrthoDB" id="7062035at2"/>
<dbReference type="Gene3D" id="3.90.198.10">
    <property type="entry name" value="Replication Fork Single-Stranded Dna Binding Protein"/>
    <property type="match status" value="1"/>
</dbReference>
<dbReference type="EMBL" id="LFCV01000064">
    <property type="protein sequence ID" value="KMJ45135.1"/>
    <property type="molecule type" value="Genomic_DNA"/>
</dbReference>
<organism evidence="2 3">
    <name type="scientific">Xenorhabdus khoisanae</name>
    <dbReference type="NCBI Taxonomy" id="880157"/>
    <lineage>
        <taxon>Bacteria</taxon>
        <taxon>Pseudomonadati</taxon>
        <taxon>Pseudomonadota</taxon>
        <taxon>Gammaproteobacteria</taxon>
        <taxon>Enterobacterales</taxon>
        <taxon>Morganellaceae</taxon>
        <taxon>Xenorhabdus</taxon>
    </lineage>
</organism>
<feature type="domain" description="Bacteriophage T4 Gp32 single-stranded DNA-binding" evidence="1">
    <location>
        <begin position="31"/>
        <end position="229"/>
    </location>
</feature>
<proteinExistence type="predicted"/>
<dbReference type="RefSeq" id="WP_047963332.1">
    <property type="nucleotide sequence ID" value="NZ_CAWMBG010000064.1"/>
</dbReference>
<reference evidence="2 3" key="1">
    <citation type="submission" date="2015-06" db="EMBL/GenBank/DDBJ databases">
        <title>Draft Whole-Genome Sequence of the Entomopathogenic Bacterium Xenorhabdus khoisanae.</title>
        <authorList>
            <person name="Naidoo S."/>
            <person name="Featherston J."/>
            <person name="Gray V.M."/>
        </authorList>
    </citation>
    <scope>NUCLEOTIDE SEQUENCE [LARGE SCALE GENOMIC DNA]</scope>
    <source>
        <strain evidence="2 3">MCB</strain>
    </source>
</reference>
<evidence type="ECO:0000313" key="2">
    <source>
        <dbReference type="EMBL" id="KMJ45135.1"/>
    </source>
</evidence>
<protein>
    <recommendedName>
        <fullName evidence="1">Bacteriophage T4 Gp32 single-stranded DNA-binding domain-containing protein</fullName>
    </recommendedName>
</protein>
<sequence>MSTLLELIKGKRKELASKRASRGVDIAKLQSGVQYLRIFPNVENPNAVFYQPFGMHFVKTKEAGKEKTVASVCKTATYGESCELCEAIMEAKAVHKGNSSMEDLISEIRSSQRYIINGALTATPDINLAEKTQLVELPQTVFEDVLKSIEEDMSDEIGEPLDIEKGYCFKIERTGAGRDTQYTVSPVRKDGKAAVPTKLLSSIHNLENFANGLNDANKLAIAGKAIGTLTGVSVAISSTMALPATGTTGTALPGFSSLAAGTGSTTGTTGNAAKEAAQEAVAAEFTGVASVSTVTETPTAHVAPASSEALGGDELADMMAQLEGL</sequence>
<dbReference type="PATRIC" id="fig|880157.4.peg.2240"/>
<accession>A0A0J5IPJ6</accession>
<name>A0A0J5IPJ6_9GAMM</name>
<dbReference type="Proteomes" id="UP000036277">
    <property type="component" value="Unassembled WGS sequence"/>
</dbReference>